<gene>
    <name evidence="1" type="ORF">SLUR09_00032</name>
</gene>
<accession>A0A0M7REG9</accession>
<organism evidence="1 2">
    <name type="scientific">Escherichia phage slur09</name>
    <dbReference type="NCBI Taxonomy" id="1728958"/>
    <lineage>
        <taxon>Viruses</taxon>
        <taxon>Duplodnaviria</taxon>
        <taxon>Heunggongvirae</taxon>
        <taxon>Uroviricota</taxon>
        <taxon>Caudoviricetes</taxon>
        <taxon>Demerecviridae</taxon>
        <taxon>Markadamsvirinae</taxon>
        <taxon>Tequintavirus</taxon>
        <taxon>Tequintavirus slur09</taxon>
    </lineage>
</organism>
<sequence length="102" mass="11584">MAAFFVIMPLHQNGGLKIFPKIWRLKMVAYSSASHLFTAQGWVSNRAVIYEMVQEFGIAKTYNTIQELYNADKIDQQTAGFLLDTLKAEHCTKKQAAKIVLM</sequence>
<dbReference type="OrthoDB" id="21179at10239"/>
<dbReference type="RefSeq" id="YP_009202078.1">
    <property type="nucleotide sequence ID" value="NC_028840.1"/>
</dbReference>
<evidence type="ECO:0000313" key="2">
    <source>
        <dbReference type="Proteomes" id="UP000202151"/>
    </source>
</evidence>
<dbReference type="GeneID" id="26647652"/>
<protein>
    <submittedName>
        <fullName evidence="1">Uncharacterized protein</fullName>
    </submittedName>
</protein>
<dbReference type="Proteomes" id="UP000202151">
    <property type="component" value="Segment"/>
</dbReference>
<name>A0A0M7REG9_9CAUD</name>
<reference evidence="1 2" key="1">
    <citation type="submission" date="2015-10" db="EMBL/GenBank/DDBJ databases">
        <authorList>
            <person name="Millard A."/>
        </authorList>
    </citation>
    <scope>NUCLEOTIDE SEQUENCE [LARGE SCALE GENOMIC DNA]</scope>
</reference>
<keyword evidence="2" id="KW-1185">Reference proteome</keyword>
<evidence type="ECO:0000313" key="1">
    <source>
        <dbReference type="EMBL" id="CUR48918.1"/>
    </source>
</evidence>
<dbReference type="KEGG" id="vg:26647652"/>
<proteinExistence type="predicted"/>
<dbReference type="EMBL" id="LN887948">
    <property type="protein sequence ID" value="CUR48918.1"/>
    <property type="molecule type" value="Genomic_DNA"/>
</dbReference>